<protein>
    <submittedName>
        <fullName evidence="9">Carbohydrate ABC transporter membrane protein 1, CUT1 family</fullName>
    </submittedName>
</protein>
<name>A0A1H9JU75_9EURY</name>
<sequence length="317" mass="35318">MAGETGESVRPRRSFIPWDDLPVSQETVTGVGTILPVVVLYILIALLPIGFAFWASLHDIHTLNPVWEWAGISNYSAVLELSRFWGSLWRGIIYMVGSTLLQLAVGLWMALVLNRITYGQKLLTAVVFTAYLIPTIIVSLVALRVFDPQGGVFQMMGADWFSLWGGGEAPLGSRTWAMPLLILIGSWKFSVFITIFTLAQLRAIPNRFYEAAKVCGANRWQMFRDITLPRLMGIILVVVLLRSVFMFNKFDIIWQLTQGGPGNATTTLPVLAYKTVYTDQAYGLANAISVVMFLFLLVAAIGYFMVFNPSEEVETTT</sequence>
<evidence type="ECO:0000256" key="5">
    <source>
        <dbReference type="ARBA" id="ARBA00022989"/>
    </source>
</evidence>
<dbReference type="GO" id="GO:0055085">
    <property type="term" value="P:transmembrane transport"/>
    <property type="evidence" value="ECO:0007669"/>
    <property type="project" value="InterPro"/>
</dbReference>
<accession>A0A1H9JU75</accession>
<keyword evidence="10" id="KW-1185">Reference proteome</keyword>
<keyword evidence="5 7" id="KW-1133">Transmembrane helix</keyword>
<feature type="transmembrane region" description="Helical" evidence="7">
    <location>
        <begin position="34"/>
        <end position="54"/>
    </location>
</feature>
<evidence type="ECO:0000313" key="9">
    <source>
        <dbReference type="EMBL" id="SEQ90314.1"/>
    </source>
</evidence>
<evidence type="ECO:0000256" key="6">
    <source>
        <dbReference type="ARBA" id="ARBA00023136"/>
    </source>
</evidence>
<dbReference type="Proteomes" id="UP000199114">
    <property type="component" value="Unassembled WGS sequence"/>
</dbReference>
<keyword evidence="4 7" id="KW-0812">Transmembrane</keyword>
<keyword evidence="2 7" id="KW-0813">Transport</keyword>
<reference evidence="10" key="1">
    <citation type="submission" date="2016-10" db="EMBL/GenBank/DDBJ databases">
        <authorList>
            <person name="Varghese N."/>
            <person name="Submissions S."/>
        </authorList>
    </citation>
    <scope>NUCLEOTIDE SEQUENCE [LARGE SCALE GENOMIC DNA]</scope>
    <source>
        <strain evidence="10">DSM 25055</strain>
    </source>
</reference>
<feature type="transmembrane region" description="Helical" evidence="7">
    <location>
        <begin position="281"/>
        <end position="306"/>
    </location>
</feature>
<evidence type="ECO:0000313" key="10">
    <source>
        <dbReference type="Proteomes" id="UP000199114"/>
    </source>
</evidence>
<evidence type="ECO:0000256" key="2">
    <source>
        <dbReference type="ARBA" id="ARBA00022448"/>
    </source>
</evidence>
<dbReference type="STRING" id="1186196.SAMN04489841_2685"/>
<dbReference type="SUPFAM" id="SSF161098">
    <property type="entry name" value="MetI-like"/>
    <property type="match status" value="1"/>
</dbReference>
<feature type="transmembrane region" description="Helical" evidence="7">
    <location>
        <begin position="228"/>
        <end position="247"/>
    </location>
</feature>
<dbReference type="RefSeq" id="WP_090618211.1">
    <property type="nucleotide sequence ID" value="NZ_FOFD01000003.1"/>
</dbReference>
<keyword evidence="6 7" id="KW-0472">Membrane</keyword>
<proteinExistence type="inferred from homology"/>
<dbReference type="Pfam" id="PF00528">
    <property type="entry name" value="BPD_transp_1"/>
    <property type="match status" value="1"/>
</dbReference>
<feature type="domain" description="ABC transmembrane type-1" evidence="8">
    <location>
        <begin position="88"/>
        <end position="303"/>
    </location>
</feature>
<dbReference type="PANTHER" id="PTHR43005:SF1">
    <property type="entry name" value="SPERMIDINE_PUTRESCINE TRANSPORT SYSTEM PERMEASE PROTEIN"/>
    <property type="match status" value="1"/>
</dbReference>
<dbReference type="PANTHER" id="PTHR43005">
    <property type="entry name" value="BLR7065 PROTEIN"/>
    <property type="match status" value="1"/>
</dbReference>
<organism evidence="9 10">
    <name type="scientific">Natrinema salaciae</name>
    <dbReference type="NCBI Taxonomy" id="1186196"/>
    <lineage>
        <taxon>Archaea</taxon>
        <taxon>Methanobacteriati</taxon>
        <taxon>Methanobacteriota</taxon>
        <taxon>Stenosarchaea group</taxon>
        <taxon>Halobacteria</taxon>
        <taxon>Halobacteriales</taxon>
        <taxon>Natrialbaceae</taxon>
        <taxon>Natrinema</taxon>
    </lineage>
</organism>
<dbReference type="AlphaFoldDB" id="A0A1H9JU75"/>
<gene>
    <name evidence="9" type="ORF">SAMN04489841_2685</name>
</gene>
<evidence type="ECO:0000259" key="8">
    <source>
        <dbReference type="PROSITE" id="PS50928"/>
    </source>
</evidence>
<dbReference type="InterPro" id="IPR035906">
    <property type="entry name" value="MetI-like_sf"/>
</dbReference>
<evidence type="ECO:0000256" key="1">
    <source>
        <dbReference type="ARBA" id="ARBA00004651"/>
    </source>
</evidence>
<evidence type="ECO:0000256" key="4">
    <source>
        <dbReference type="ARBA" id="ARBA00022692"/>
    </source>
</evidence>
<feature type="transmembrane region" description="Helical" evidence="7">
    <location>
        <begin position="125"/>
        <end position="146"/>
    </location>
</feature>
<dbReference type="InterPro" id="IPR000515">
    <property type="entry name" value="MetI-like"/>
</dbReference>
<evidence type="ECO:0000256" key="3">
    <source>
        <dbReference type="ARBA" id="ARBA00022475"/>
    </source>
</evidence>
<evidence type="ECO:0000256" key="7">
    <source>
        <dbReference type="RuleBase" id="RU363032"/>
    </source>
</evidence>
<dbReference type="OrthoDB" id="45815at2157"/>
<comment type="similarity">
    <text evidence="7">Belongs to the binding-protein-dependent transport system permease family.</text>
</comment>
<comment type="subcellular location">
    <subcellularLocation>
        <location evidence="1 7">Cell membrane</location>
        <topology evidence="1 7">Multi-pass membrane protein</topology>
    </subcellularLocation>
</comment>
<feature type="transmembrane region" description="Helical" evidence="7">
    <location>
        <begin position="92"/>
        <end position="113"/>
    </location>
</feature>
<keyword evidence="3" id="KW-1003">Cell membrane</keyword>
<dbReference type="GO" id="GO:0005886">
    <property type="term" value="C:plasma membrane"/>
    <property type="evidence" value="ECO:0007669"/>
    <property type="project" value="UniProtKB-SubCell"/>
</dbReference>
<feature type="transmembrane region" description="Helical" evidence="7">
    <location>
        <begin position="176"/>
        <end position="199"/>
    </location>
</feature>
<dbReference type="CDD" id="cd06261">
    <property type="entry name" value="TM_PBP2"/>
    <property type="match status" value="1"/>
</dbReference>
<dbReference type="Gene3D" id="1.10.3720.10">
    <property type="entry name" value="MetI-like"/>
    <property type="match status" value="1"/>
</dbReference>
<dbReference type="PROSITE" id="PS50928">
    <property type="entry name" value="ABC_TM1"/>
    <property type="match status" value="1"/>
</dbReference>
<dbReference type="EMBL" id="FOFD01000003">
    <property type="protein sequence ID" value="SEQ90314.1"/>
    <property type="molecule type" value="Genomic_DNA"/>
</dbReference>